<gene>
    <name evidence="1" type="ORF">BK724_24975</name>
</gene>
<dbReference type="EMBL" id="NFCY01000029">
    <property type="protein sequence ID" value="OTX42624.1"/>
    <property type="molecule type" value="Genomic_DNA"/>
</dbReference>
<evidence type="ECO:0000313" key="2">
    <source>
        <dbReference type="Proteomes" id="UP000194733"/>
    </source>
</evidence>
<sequence length="234" mass="27455">MFKKKPVDPLEVLINKKGDFRNAIPTEIGIYALERIKTNQSDVKTRVNIAGLGRNLFIDTKEIEINKGEKDEWLIKFGEYDLNIYKKGFNNTPIYLEWANETTFRLQFRSRISDTSNVHVTFYGDIGQLTKQQYFADMKIRIKFIKYTSESEYQTPTVTPELLIDRLKFAISKERHYEVFEPEVISVGTVSNHEIIATLSITGKERDDSQLREFLVWRIEETWNMNSEIIVEII</sequence>
<name>A0A9Q5SE18_BACTU</name>
<accession>A0A9Q5SE18</accession>
<proteinExistence type="predicted"/>
<protein>
    <submittedName>
        <fullName evidence="1">Uncharacterized protein</fullName>
    </submittedName>
</protein>
<organism evidence="1 2">
    <name type="scientific">Bacillus thuringiensis serovar sooncheon</name>
    <dbReference type="NCBI Taxonomy" id="180891"/>
    <lineage>
        <taxon>Bacteria</taxon>
        <taxon>Bacillati</taxon>
        <taxon>Bacillota</taxon>
        <taxon>Bacilli</taxon>
        <taxon>Bacillales</taxon>
        <taxon>Bacillaceae</taxon>
        <taxon>Bacillus</taxon>
        <taxon>Bacillus cereus group</taxon>
    </lineage>
</organism>
<reference evidence="1 2" key="1">
    <citation type="submission" date="2016-10" db="EMBL/GenBank/DDBJ databases">
        <title>Comparative genomics of Bacillus thuringiensis reveals a path to pathogens against multiple invertebrate hosts.</title>
        <authorList>
            <person name="Zheng J."/>
            <person name="Gao Q."/>
            <person name="Liu H."/>
            <person name="Peng D."/>
            <person name="Ruan L."/>
            <person name="Sun M."/>
        </authorList>
    </citation>
    <scope>NUCLEOTIDE SEQUENCE [LARGE SCALE GENOMIC DNA]</scope>
    <source>
        <strain evidence="1">BGSC 4BB1</strain>
    </source>
</reference>
<evidence type="ECO:0000313" key="1">
    <source>
        <dbReference type="EMBL" id="OTX42624.1"/>
    </source>
</evidence>
<dbReference type="Proteomes" id="UP000194733">
    <property type="component" value="Unassembled WGS sequence"/>
</dbReference>
<dbReference type="AlphaFoldDB" id="A0A9Q5SE18"/>
<dbReference type="RefSeq" id="WP_000473613.1">
    <property type="nucleotide sequence ID" value="NZ_NFCY01000029.1"/>
</dbReference>
<comment type="caution">
    <text evidence="1">The sequence shown here is derived from an EMBL/GenBank/DDBJ whole genome shotgun (WGS) entry which is preliminary data.</text>
</comment>